<keyword evidence="5" id="KW-0029">Amino-acid transport</keyword>
<dbReference type="Proteomes" id="UP001217089">
    <property type="component" value="Unassembled WGS sequence"/>
</dbReference>
<sequence>TNSAVIFWQWANQSFNALVNYTNRNAASDITPKTNSAVIFWQWANQSFNALVNYTNRNAASDITPNQSNSDGTKSTQTENLAELKRGSPLMQSSIPVSRLEIMDKSKLEELNIKYGENKPPILYFNKGL</sequence>
<evidence type="ECO:0000256" key="5">
    <source>
        <dbReference type="ARBA" id="ARBA00022970"/>
    </source>
</evidence>
<feature type="compositionally biased region" description="Polar residues" evidence="9">
    <location>
        <begin position="60"/>
        <end position="80"/>
    </location>
</feature>
<name>A0ABQ9E972_TEGGR</name>
<gene>
    <name evidence="10" type="ORF">KUTeg_022480</name>
</gene>
<keyword evidence="8" id="KW-0472">Membrane</keyword>
<keyword evidence="7" id="KW-0496">Mitochondrion</keyword>
<dbReference type="EMBL" id="JARBDR010000919">
    <property type="protein sequence ID" value="KAJ8300961.1"/>
    <property type="molecule type" value="Genomic_DNA"/>
</dbReference>
<dbReference type="InterPro" id="IPR004686">
    <property type="entry name" value="Mtc"/>
</dbReference>
<evidence type="ECO:0000256" key="8">
    <source>
        <dbReference type="ARBA" id="ARBA00023136"/>
    </source>
</evidence>
<dbReference type="PANTHER" id="PTHR11153">
    <property type="entry name" value="SIDEROFLEXIN"/>
    <property type="match status" value="1"/>
</dbReference>
<keyword evidence="11" id="KW-1185">Reference proteome</keyword>
<evidence type="ECO:0000256" key="3">
    <source>
        <dbReference type="ARBA" id="ARBA00022448"/>
    </source>
</evidence>
<keyword evidence="6" id="KW-1133">Transmembrane helix</keyword>
<dbReference type="Pfam" id="PF03820">
    <property type="entry name" value="SFXNs"/>
    <property type="match status" value="2"/>
</dbReference>
<evidence type="ECO:0000256" key="1">
    <source>
        <dbReference type="ARBA" id="ARBA00004225"/>
    </source>
</evidence>
<organism evidence="10 11">
    <name type="scientific">Tegillarca granosa</name>
    <name type="common">Malaysian cockle</name>
    <name type="synonym">Anadara granosa</name>
    <dbReference type="NCBI Taxonomy" id="220873"/>
    <lineage>
        <taxon>Eukaryota</taxon>
        <taxon>Metazoa</taxon>
        <taxon>Spiralia</taxon>
        <taxon>Lophotrochozoa</taxon>
        <taxon>Mollusca</taxon>
        <taxon>Bivalvia</taxon>
        <taxon>Autobranchia</taxon>
        <taxon>Pteriomorphia</taxon>
        <taxon>Arcoida</taxon>
        <taxon>Arcoidea</taxon>
        <taxon>Arcidae</taxon>
        <taxon>Tegillarca</taxon>
    </lineage>
</organism>
<feature type="region of interest" description="Disordered" evidence="9">
    <location>
        <begin position="60"/>
        <end position="85"/>
    </location>
</feature>
<comment type="caution">
    <text evidence="10">The sequence shown here is derived from an EMBL/GenBank/DDBJ whole genome shotgun (WGS) entry which is preliminary data.</text>
</comment>
<comment type="subcellular location">
    <subcellularLocation>
        <location evidence="1">Mitochondrion membrane</location>
        <topology evidence="1">Multi-pass membrane protein</topology>
    </subcellularLocation>
</comment>
<dbReference type="PANTHER" id="PTHR11153:SF14">
    <property type="entry name" value="SIDEROFLEXIN-2"/>
    <property type="match status" value="1"/>
</dbReference>
<keyword evidence="3" id="KW-0813">Transport</keyword>
<proteinExistence type="inferred from homology"/>
<keyword evidence="4" id="KW-0812">Transmembrane</keyword>
<evidence type="ECO:0000256" key="7">
    <source>
        <dbReference type="ARBA" id="ARBA00023128"/>
    </source>
</evidence>
<evidence type="ECO:0000313" key="11">
    <source>
        <dbReference type="Proteomes" id="UP001217089"/>
    </source>
</evidence>
<evidence type="ECO:0000256" key="6">
    <source>
        <dbReference type="ARBA" id="ARBA00022989"/>
    </source>
</evidence>
<evidence type="ECO:0000256" key="2">
    <source>
        <dbReference type="ARBA" id="ARBA00005974"/>
    </source>
</evidence>
<reference evidence="10 11" key="1">
    <citation type="submission" date="2022-12" db="EMBL/GenBank/DDBJ databases">
        <title>Chromosome-level genome of Tegillarca granosa.</title>
        <authorList>
            <person name="Kim J."/>
        </authorList>
    </citation>
    <scope>NUCLEOTIDE SEQUENCE [LARGE SCALE GENOMIC DNA]</scope>
    <source>
        <strain evidence="10">Teg-2019</strain>
        <tissue evidence="10">Adductor muscle</tissue>
    </source>
</reference>
<protein>
    <submittedName>
        <fullName evidence="10">Uncharacterized protein</fullName>
    </submittedName>
</protein>
<accession>A0ABQ9E972</accession>
<evidence type="ECO:0000313" key="10">
    <source>
        <dbReference type="EMBL" id="KAJ8300961.1"/>
    </source>
</evidence>
<evidence type="ECO:0000256" key="9">
    <source>
        <dbReference type="SAM" id="MobiDB-lite"/>
    </source>
</evidence>
<comment type="similarity">
    <text evidence="2">Belongs to the sideroflexin family.</text>
</comment>
<feature type="non-terminal residue" evidence="10">
    <location>
        <position position="1"/>
    </location>
</feature>
<evidence type="ECO:0000256" key="4">
    <source>
        <dbReference type="ARBA" id="ARBA00022692"/>
    </source>
</evidence>